<reference evidence="2" key="1">
    <citation type="journal article" date="2023" name="Front. Plant Sci.">
        <title>Chromosomal-level genome assembly of Melastoma candidum provides insights into trichome evolution.</title>
        <authorList>
            <person name="Zhong Y."/>
            <person name="Wu W."/>
            <person name="Sun C."/>
            <person name="Zou P."/>
            <person name="Liu Y."/>
            <person name="Dai S."/>
            <person name="Zhou R."/>
        </authorList>
    </citation>
    <scope>NUCLEOTIDE SEQUENCE [LARGE SCALE GENOMIC DNA]</scope>
</reference>
<protein>
    <submittedName>
        <fullName evidence="1">Uncharacterized protein</fullName>
    </submittedName>
</protein>
<comment type="caution">
    <text evidence="1">The sequence shown here is derived from an EMBL/GenBank/DDBJ whole genome shotgun (WGS) entry which is preliminary data.</text>
</comment>
<sequence length="446" mass="50384">MPDLANPSPADCLFPNGKVRVALPSSAVKENGVDTLEDYSKEWGTRDLAASAAAFADRAGPSASPSPLPFLVGAKRMAQCRICHHFLSLEEGLHCIVRGCRGTYHTICVKEKLGISTFKSFKCPQHLCFLCKQRPHWRCVLCSMASHHNCAAWPDKVVHLKNRPGLAVCWKHLKHDTATSCIEEIFRRLPLPFDKEEFKFDITLKDAENKLEPPAYIHIRRNIYLVKKKRDHVDDGVGCSNCSSMCSENCVCRVQCISCSKSCRCPENCMNRPFRKERKIKVVKTGLCGWGVEAAESINKGEFVIEYIGEVISDALCEQRLWDMKFRGLKNFYMCEVRKDFTIDATFKGNFSRFLNHSCDPNCFLEKWQVEGETRVGVFAARLIKIGEPLTYDYRFVQFGQEVECHCGATNCQGYLGSRKRVAKLDIGWGSKRKRTSAARVAAVTL</sequence>
<gene>
    <name evidence="1" type="ORF">MLD38_015280</name>
</gene>
<evidence type="ECO:0000313" key="1">
    <source>
        <dbReference type="EMBL" id="KAI4377693.1"/>
    </source>
</evidence>
<keyword evidence="2" id="KW-1185">Reference proteome</keyword>
<organism evidence="1 2">
    <name type="scientific">Melastoma candidum</name>
    <dbReference type="NCBI Taxonomy" id="119954"/>
    <lineage>
        <taxon>Eukaryota</taxon>
        <taxon>Viridiplantae</taxon>
        <taxon>Streptophyta</taxon>
        <taxon>Embryophyta</taxon>
        <taxon>Tracheophyta</taxon>
        <taxon>Spermatophyta</taxon>
        <taxon>Magnoliopsida</taxon>
        <taxon>eudicotyledons</taxon>
        <taxon>Gunneridae</taxon>
        <taxon>Pentapetalae</taxon>
        <taxon>rosids</taxon>
        <taxon>malvids</taxon>
        <taxon>Myrtales</taxon>
        <taxon>Melastomataceae</taxon>
        <taxon>Melastomatoideae</taxon>
        <taxon>Melastomateae</taxon>
        <taxon>Melastoma</taxon>
    </lineage>
</organism>
<name>A0ACB9RGS5_9MYRT</name>
<proteinExistence type="predicted"/>
<dbReference type="Proteomes" id="UP001057402">
    <property type="component" value="Chromosome 4"/>
</dbReference>
<accession>A0ACB9RGS5</accession>
<evidence type="ECO:0000313" key="2">
    <source>
        <dbReference type="Proteomes" id="UP001057402"/>
    </source>
</evidence>
<dbReference type="EMBL" id="CM042883">
    <property type="protein sequence ID" value="KAI4377693.1"/>
    <property type="molecule type" value="Genomic_DNA"/>
</dbReference>